<dbReference type="AlphaFoldDB" id="A0A841KV25"/>
<name>A0A841KV25_9FIRM</name>
<sequence>MKGDKAITGIIVILTMVLMGGTVGMATSYYLMSNAVDAEIEGNQFKTLDQELEQKNEKPANTEEIETKIESPIEQKQPSVEIHTEHMEELQQALDIWKEIMFQTARGELSYEDAGKLLYSVSGDIYKRNLPEEFSTYWLRSAMKHRKDPENTLKEIQFSEVGQEKDGVTLVSVAEVYAKTTASYQLKLKKENGQWRFISQIIQ</sequence>
<protein>
    <submittedName>
        <fullName evidence="2">Uncharacterized protein</fullName>
    </submittedName>
</protein>
<organism evidence="2 3">
    <name type="scientific">Anaerosolibacter carboniphilus</name>
    <dbReference type="NCBI Taxonomy" id="1417629"/>
    <lineage>
        <taxon>Bacteria</taxon>
        <taxon>Bacillati</taxon>
        <taxon>Bacillota</taxon>
        <taxon>Clostridia</taxon>
        <taxon>Peptostreptococcales</taxon>
        <taxon>Thermotaleaceae</taxon>
        <taxon>Anaerosolibacter</taxon>
    </lineage>
</organism>
<keyword evidence="3" id="KW-1185">Reference proteome</keyword>
<dbReference type="RefSeq" id="WP_184307070.1">
    <property type="nucleotide sequence ID" value="NZ_JACHEN010000001.1"/>
</dbReference>
<dbReference type="EMBL" id="JACHEN010000001">
    <property type="protein sequence ID" value="MBB6214025.1"/>
    <property type="molecule type" value="Genomic_DNA"/>
</dbReference>
<comment type="caution">
    <text evidence="2">The sequence shown here is derived from an EMBL/GenBank/DDBJ whole genome shotgun (WGS) entry which is preliminary data.</text>
</comment>
<feature type="transmembrane region" description="Helical" evidence="1">
    <location>
        <begin position="7"/>
        <end position="31"/>
    </location>
</feature>
<proteinExistence type="predicted"/>
<keyword evidence="1" id="KW-1133">Transmembrane helix</keyword>
<accession>A0A841KV25</accession>
<gene>
    <name evidence="2" type="ORF">HNQ80_000094</name>
</gene>
<keyword evidence="1" id="KW-0812">Transmembrane</keyword>
<evidence type="ECO:0000256" key="1">
    <source>
        <dbReference type="SAM" id="Phobius"/>
    </source>
</evidence>
<keyword evidence="1" id="KW-0472">Membrane</keyword>
<evidence type="ECO:0000313" key="3">
    <source>
        <dbReference type="Proteomes" id="UP000579281"/>
    </source>
</evidence>
<dbReference type="Proteomes" id="UP000579281">
    <property type="component" value="Unassembled WGS sequence"/>
</dbReference>
<evidence type="ECO:0000313" key="2">
    <source>
        <dbReference type="EMBL" id="MBB6214025.1"/>
    </source>
</evidence>
<reference evidence="2 3" key="1">
    <citation type="submission" date="2020-08" db="EMBL/GenBank/DDBJ databases">
        <title>Genomic Encyclopedia of Type Strains, Phase IV (KMG-IV): sequencing the most valuable type-strain genomes for metagenomic binning, comparative biology and taxonomic classification.</title>
        <authorList>
            <person name="Goeker M."/>
        </authorList>
    </citation>
    <scope>NUCLEOTIDE SEQUENCE [LARGE SCALE GENOMIC DNA]</scope>
    <source>
        <strain evidence="2 3">DSM 103526</strain>
    </source>
</reference>